<reference evidence="2" key="2">
    <citation type="submission" date="2023-06" db="EMBL/GenBank/DDBJ databases">
        <authorList>
            <consortium name="Lawrence Berkeley National Laboratory"/>
            <person name="Haridas S."/>
            <person name="Hensen N."/>
            <person name="Bonometti L."/>
            <person name="Westerberg I."/>
            <person name="Brannstrom I.O."/>
            <person name="Guillou S."/>
            <person name="Cros-Aarteil S."/>
            <person name="Calhoun S."/>
            <person name="Kuo A."/>
            <person name="Mondo S."/>
            <person name="Pangilinan J."/>
            <person name="Riley R."/>
            <person name="Labutti K."/>
            <person name="Andreopoulos B."/>
            <person name="Lipzen A."/>
            <person name="Chen C."/>
            <person name="Yanf M."/>
            <person name="Daum C."/>
            <person name="Ng V."/>
            <person name="Clum A."/>
            <person name="Steindorff A."/>
            <person name="Ohm R."/>
            <person name="Martin F."/>
            <person name="Silar P."/>
            <person name="Natvig D."/>
            <person name="Lalanne C."/>
            <person name="Gautier V."/>
            <person name="Ament-Velasquez S.L."/>
            <person name="Kruys A."/>
            <person name="Hutchinson M.I."/>
            <person name="Powell A.J."/>
            <person name="Barry K."/>
            <person name="Miller A.N."/>
            <person name="Grigoriev I.V."/>
            <person name="Debuchy R."/>
            <person name="Gladieux P."/>
            <person name="Thoren M.H."/>
            <person name="Johannesson H."/>
        </authorList>
    </citation>
    <scope>NUCLEOTIDE SEQUENCE</scope>
    <source>
        <strain evidence="2">CBS 560.94</strain>
    </source>
</reference>
<dbReference type="EMBL" id="JAUEPP010000006">
    <property type="protein sequence ID" value="KAK3340858.1"/>
    <property type="molecule type" value="Genomic_DNA"/>
</dbReference>
<dbReference type="GeneID" id="87859932"/>
<name>A0AAE0JBC5_9PEZI</name>
<evidence type="ECO:0008006" key="4">
    <source>
        <dbReference type="Google" id="ProtNLM"/>
    </source>
</evidence>
<evidence type="ECO:0000313" key="3">
    <source>
        <dbReference type="Proteomes" id="UP001278500"/>
    </source>
</evidence>
<evidence type="ECO:0000313" key="2">
    <source>
        <dbReference type="EMBL" id="KAK3340858.1"/>
    </source>
</evidence>
<feature type="chain" id="PRO_5042215391" description="Secreted protein" evidence="1">
    <location>
        <begin position="22"/>
        <end position="72"/>
    </location>
</feature>
<gene>
    <name evidence="2" type="ORF">B0H65DRAFT_273735</name>
</gene>
<sequence length="72" mass="8104">MINFILCLCVINLSMLPYLSTLSCAAKTMIWEPIPDCEILPRKPTRCQSKNQASQPTKAYLLLPVCSFPNTE</sequence>
<feature type="signal peptide" evidence="1">
    <location>
        <begin position="1"/>
        <end position="21"/>
    </location>
</feature>
<keyword evidence="1" id="KW-0732">Signal</keyword>
<keyword evidence="3" id="KW-1185">Reference proteome</keyword>
<comment type="caution">
    <text evidence="2">The sequence shown here is derived from an EMBL/GenBank/DDBJ whole genome shotgun (WGS) entry which is preliminary data.</text>
</comment>
<protein>
    <recommendedName>
        <fullName evidence="4">Secreted protein</fullName>
    </recommendedName>
</protein>
<organism evidence="2 3">
    <name type="scientific">Neurospora tetraspora</name>
    <dbReference type="NCBI Taxonomy" id="94610"/>
    <lineage>
        <taxon>Eukaryota</taxon>
        <taxon>Fungi</taxon>
        <taxon>Dikarya</taxon>
        <taxon>Ascomycota</taxon>
        <taxon>Pezizomycotina</taxon>
        <taxon>Sordariomycetes</taxon>
        <taxon>Sordariomycetidae</taxon>
        <taxon>Sordariales</taxon>
        <taxon>Sordariaceae</taxon>
        <taxon>Neurospora</taxon>
    </lineage>
</organism>
<dbReference type="Proteomes" id="UP001278500">
    <property type="component" value="Unassembled WGS sequence"/>
</dbReference>
<dbReference type="AlphaFoldDB" id="A0AAE0JBC5"/>
<proteinExistence type="predicted"/>
<evidence type="ECO:0000256" key="1">
    <source>
        <dbReference type="SAM" id="SignalP"/>
    </source>
</evidence>
<reference evidence="2" key="1">
    <citation type="journal article" date="2023" name="Mol. Phylogenet. Evol.">
        <title>Genome-scale phylogeny and comparative genomics of the fungal order Sordariales.</title>
        <authorList>
            <person name="Hensen N."/>
            <person name="Bonometti L."/>
            <person name="Westerberg I."/>
            <person name="Brannstrom I.O."/>
            <person name="Guillou S."/>
            <person name="Cros-Aarteil S."/>
            <person name="Calhoun S."/>
            <person name="Haridas S."/>
            <person name="Kuo A."/>
            <person name="Mondo S."/>
            <person name="Pangilinan J."/>
            <person name="Riley R."/>
            <person name="LaButti K."/>
            <person name="Andreopoulos B."/>
            <person name="Lipzen A."/>
            <person name="Chen C."/>
            <person name="Yan M."/>
            <person name="Daum C."/>
            <person name="Ng V."/>
            <person name="Clum A."/>
            <person name="Steindorff A."/>
            <person name="Ohm R.A."/>
            <person name="Martin F."/>
            <person name="Silar P."/>
            <person name="Natvig D.O."/>
            <person name="Lalanne C."/>
            <person name="Gautier V."/>
            <person name="Ament-Velasquez S.L."/>
            <person name="Kruys A."/>
            <person name="Hutchinson M.I."/>
            <person name="Powell A.J."/>
            <person name="Barry K."/>
            <person name="Miller A.N."/>
            <person name="Grigoriev I.V."/>
            <person name="Debuchy R."/>
            <person name="Gladieux P."/>
            <person name="Hiltunen Thoren M."/>
            <person name="Johannesson H."/>
        </authorList>
    </citation>
    <scope>NUCLEOTIDE SEQUENCE</scope>
    <source>
        <strain evidence="2">CBS 560.94</strain>
    </source>
</reference>
<accession>A0AAE0JBC5</accession>
<dbReference type="RefSeq" id="XP_062679800.1">
    <property type="nucleotide sequence ID" value="XM_062822778.1"/>
</dbReference>